<keyword evidence="1" id="KW-0812">Transmembrane</keyword>
<dbReference type="AlphaFoldDB" id="A0A5N7MI87"/>
<dbReference type="PANTHER" id="PTHR33803:SF3">
    <property type="entry name" value="BLL1974 PROTEIN"/>
    <property type="match status" value="1"/>
</dbReference>
<dbReference type="InterPro" id="IPR047710">
    <property type="entry name" value="Transpos_IS5-like"/>
</dbReference>
<evidence type="ECO:0000259" key="3">
    <source>
        <dbReference type="Pfam" id="PF13751"/>
    </source>
</evidence>
<accession>A0A5N7MI87</accession>
<proteinExistence type="predicted"/>
<gene>
    <name evidence="4" type="ORF">FS320_00010</name>
</gene>
<organism evidence="4 5">
    <name type="scientific">Microvirga tunisiensis</name>
    <dbReference type="NCBI Taxonomy" id="2108360"/>
    <lineage>
        <taxon>Bacteria</taxon>
        <taxon>Pseudomonadati</taxon>
        <taxon>Pseudomonadota</taxon>
        <taxon>Alphaproteobacteria</taxon>
        <taxon>Hyphomicrobiales</taxon>
        <taxon>Methylobacteriaceae</taxon>
        <taxon>Microvirga</taxon>
    </lineage>
</organism>
<reference evidence="4 5" key="1">
    <citation type="journal article" date="2019" name="Syst. Appl. Microbiol.">
        <title>Microvirga tunisiensis sp. nov., a root nodule symbiotic bacterium isolated from Lupinus micranthus and L. luteus grown in Northern Tunisia.</title>
        <authorList>
            <person name="Msaddak A."/>
            <person name="Rejili M."/>
            <person name="Duran D."/>
            <person name="Mars M."/>
            <person name="Palacios J.M."/>
            <person name="Ruiz-Argueso T."/>
            <person name="Rey L."/>
            <person name="Imperial J."/>
        </authorList>
    </citation>
    <scope>NUCLEOTIDE SEQUENCE [LARGE SCALE GENOMIC DNA]</scope>
    <source>
        <strain evidence="4 5">Lmie10</strain>
    </source>
</reference>
<keyword evidence="5" id="KW-1185">Reference proteome</keyword>
<evidence type="ECO:0000259" key="2">
    <source>
        <dbReference type="Pfam" id="PF05598"/>
    </source>
</evidence>
<dbReference type="PANTHER" id="PTHR33803">
    <property type="entry name" value="IS1478 TRANSPOSASE"/>
    <property type="match status" value="1"/>
</dbReference>
<name>A0A5N7MI87_9HYPH</name>
<dbReference type="Proteomes" id="UP000403266">
    <property type="component" value="Unassembled WGS sequence"/>
</dbReference>
<protein>
    <submittedName>
        <fullName evidence="4">IS5 family transposase</fullName>
    </submittedName>
</protein>
<dbReference type="OrthoDB" id="7169055at2"/>
<dbReference type="Pfam" id="PF13751">
    <property type="entry name" value="DDE_Tnp_1_6"/>
    <property type="match status" value="1"/>
</dbReference>
<comment type="caution">
    <text evidence="4">The sequence shown here is derived from an EMBL/GenBank/DDBJ whole genome shotgun (WGS) entry which is preliminary data.</text>
</comment>
<evidence type="ECO:0000256" key="1">
    <source>
        <dbReference type="SAM" id="Phobius"/>
    </source>
</evidence>
<sequence length="444" mass="50116">MSTPKDERQKDLFRPALDSIIDLKHPLVLLAQRIDWTFLERRLGGVYKPGPGHPPLPVRLMAGLMILKHMESLSDEVLCARFLDSPYVQFFCGEVSFRHDLPFDRSSLTRWRQRLGEEHLTALLQESLSVAHQTGALATKDLERVAVDTTVQPKAVAYPTDVRLMHRALIKLVDLAHKCGVRLRQSYRRVAQHALIRIGRYLHAHQFKRANRELRFLRARLGRVIRDVRRKIKGNAALEEGFEPLLALAVRVRQQTQRQRGPKVYALHAPEVECIGKGKARTPYEFGCKVSIATPVTQPKGGQFVLHARALHGNPYDGHTLAAAVADVAAMTGVEVQRTHVDKGYRGHNHPNRFQVWISGQVRRTTAALKREMKRRAAIEPVIGHLKAEHRMGRNHLKGREGDRINAVLAAAGYNFSLLLRWLAALLCALVLMLVGYAPSPQRA</sequence>
<dbReference type="NCBIfam" id="NF033578">
    <property type="entry name" value="transpos_IS5_1"/>
    <property type="match status" value="1"/>
</dbReference>
<evidence type="ECO:0000313" key="5">
    <source>
        <dbReference type="Proteomes" id="UP000403266"/>
    </source>
</evidence>
<dbReference type="Pfam" id="PF05598">
    <property type="entry name" value="DUF772"/>
    <property type="match status" value="1"/>
</dbReference>
<dbReference type="InterPro" id="IPR008490">
    <property type="entry name" value="Transposase_InsH_N"/>
</dbReference>
<dbReference type="EMBL" id="VOSK01000001">
    <property type="protein sequence ID" value="MPR23646.1"/>
    <property type="molecule type" value="Genomic_DNA"/>
</dbReference>
<keyword evidence="1" id="KW-0472">Membrane</keyword>
<dbReference type="InterPro" id="IPR025668">
    <property type="entry name" value="Tnp_DDE_dom"/>
</dbReference>
<evidence type="ECO:0000313" key="4">
    <source>
        <dbReference type="EMBL" id="MPR23646.1"/>
    </source>
</evidence>
<feature type="domain" description="Transposase DDE" evidence="3">
    <location>
        <begin position="361"/>
        <end position="418"/>
    </location>
</feature>
<feature type="domain" description="Transposase InsH N-terminal" evidence="2">
    <location>
        <begin position="17"/>
        <end position="114"/>
    </location>
</feature>
<dbReference type="RefSeq" id="WP_152708565.1">
    <property type="nucleotide sequence ID" value="NZ_VOSJ01000001.1"/>
</dbReference>
<feature type="transmembrane region" description="Helical" evidence="1">
    <location>
        <begin position="419"/>
        <end position="438"/>
    </location>
</feature>
<keyword evidence="1" id="KW-1133">Transmembrane helix</keyword>